<organism evidence="1">
    <name type="scientific">Arundo donax</name>
    <name type="common">Giant reed</name>
    <name type="synonym">Donax arundinaceus</name>
    <dbReference type="NCBI Taxonomy" id="35708"/>
    <lineage>
        <taxon>Eukaryota</taxon>
        <taxon>Viridiplantae</taxon>
        <taxon>Streptophyta</taxon>
        <taxon>Embryophyta</taxon>
        <taxon>Tracheophyta</taxon>
        <taxon>Spermatophyta</taxon>
        <taxon>Magnoliopsida</taxon>
        <taxon>Liliopsida</taxon>
        <taxon>Poales</taxon>
        <taxon>Poaceae</taxon>
        <taxon>PACMAD clade</taxon>
        <taxon>Arundinoideae</taxon>
        <taxon>Arundineae</taxon>
        <taxon>Arundo</taxon>
    </lineage>
</organism>
<dbReference type="AlphaFoldDB" id="A0A0A9A0L1"/>
<proteinExistence type="predicted"/>
<reference evidence="1" key="1">
    <citation type="submission" date="2014-09" db="EMBL/GenBank/DDBJ databases">
        <authorList>
            <person name="Magalhaes I.L.F."/>
            <person name="Oliveira U."/>
            <person name="Santos F.R."/>
            <person name="Vidigal T.H.D.A."/>
            <person name="Brescovit A.D."/>
            <person name="Santos A.J."/>
        </authorList>
    </citation>
    <scope>NUCLEOTIDE SEQUENCE</scope>
    <source>
        <tissue evidence="1">Shoot tissue taken approximately 20 cm above the soil surface</tissue>
    </source>
</reference>
<dbReference type="EMBL" id="GBRH01257318">
    <property type="protein sequence ID" value="JAD40577.1"/>
    <property type="molecule type" value="Transcribed_RNA"/>
</dbReference>
<protein>
    <submittedName>
        <fullName evidence="1">Uncharacterized protein</fullName>
    </submittedName>
</protein>
<accession>A0A0A9A0L1</accession>
<sequence>MGFMDFLGVSSFLIAGHWLMESLDWKWCRFLTFPHKDSTSAKEKGKKRQWAPISKKKKKRGHTAKLVANISKKWAPKFSKERKERQGPSTHVSYMMCYWPSCLLLCRSGCSNLSGFSLAKLELETKPAVLRKLEPSCWFPIDSGIHAVSRCSALNIAIIKSIVPCKNSNFAASQGQLSSSVARNQVSEWHATVGKGLQLGKRRHTLNKCSPYT</sequence>
<reference evidence="1" key="2">
    <citation type="journal article" date="2015" name="Data Brief">
        <title>Shoot transcriptome of the giant reed, Arundo donax.</title>
        <authorList>
            <person name="Barrero R.A."/>
            <person name="Guerrero F.D."/>
            <person name="Moolhuijzen P."/>
            <person name="Goolsby J.A."/>
            <person name="Tidwell J."/>
            <person name="Bellgard S.E."/>
            <person name="Bellgard M.I."/>
        </authorList>
    </citation>
    <scope>NUCLEOTIDE SEQUENCE</scope>
    <source>
        <tissue evidence="1">Shoot tissue taken approximately 20 cm above the soil surface</tissue>
    </source>
</reference>
<evidence type="ECO:0000313" key="1">
    <source>
        <dbReference type="EMBL" id="JAD40577.1"/>
    </source>
</evidence>
<name>A0A0A9A0L1_ARUDO</name>